<dbReference type="KEGG" id="satk:SA2016_0856"/>
<feature type="region of interest" description="Disordered" evidence="1">
    <location>
        <begin position="1"/>
        <end position="46"/>
    </location>
</feature>
<dbReference type="RefSeq" id="WP_066495669.1">
    <property type="nucleotide sequence ID" value="NZ_BJMO01000067.1"/>
</dbReference>
<evidence type="ECO:0000313" key="2">
    <source>
        <dbReference type="EMBL" id="AMM31544.1"/>
    </source>
</evidence>
<dbReference type="AlphaFoldDB" id="A0A126ZYA1"/>
<accession>A0A126ZYA1</accession>
<reference evidence="2 3" key="1">
    <citation type="submission" date="2016-02" db="EMBL/GenBank/DDBJ databases">
        <title>Complete genome of Sinomonas atrocyanea KCTC 3377.</title>
        <authorList>
            <person name="Kim K.M."/>
        </authorList>
    </citation>
    <scope>NUCLEOTIDE SEQUENCE [LARGE SCALE GENOMIC DNA]</scope>
    <source>
        <strain evidence="2 3">KCTC 3377</strain>
    </source>
</reference>
<sequence>MSEQHPQPGPQPWPQQPPASPWPSQPTQAPPLRQAPPPARPQPWPTQFNPAHRGIRFLSAHEAEHSRRWRLSVGIAGLILGVGVAFYAYENIASVVRAVNALEAQGRYVSQPALMNAVLIIAVYVLVALAYLGVGVWNIVARRGISSAPVIASLVLSAIVIVLIVLLLIRSALTGGAPQYGGLITNVFIIVRSIGLLRMKKEPVPYGTAY</sequence>
<feature type="compositionally biased region" description="Pro residues" evidence="1">
    <location>
        <begin position="33"/>
        <end position="44"/>
    </location>
</feature>
<organism evidence="2 3">
    <name type="scientific">Sinomonas atrocyanea</name>
    <dbReference type="NCBI Taxonomy" id="37927"/>
    <lineage>
        <taxon>Bacteria</taxon>
        <taxon>Bacillati</taxon>
        <taxon>Actinomycetota</taxon>
        <taxon>Actinomycetes</taxon>
        <taxon>Micrococcales</taxon>
        <taxon>Micrococcaceae</taxon>
        <taxon>Sinomonas</taxon>
    </lineage>
</organism>
<gene>
    <name evidence="2" type="ORF">SA2016_0856</name>
</gene>
<name>A0A126ZYA1_9MICC</name>
<dbReference type="OrthoDB" id="4965768at2"/>
<keyword evidence="3" id="KW-1185">Reference proteome</keyword>
<feature type="compositionally biased region" description="Pro residues" evidence="1">
    <location>
        <begin position="7"/>
        <end position="24"/>
    </location>
</feature>
<evidence type="ECO:0000256" key="1">
    <source>
        <dbReference type="SAM" id="MobiDB-lite"/>
    </source>
</evidence>
<dbReference type="Proteomes" id="UP000070134">
    <property type="component" value="Chromosome"/>
</dbReference>
<evidence type="ECO:0000313" key="3">
    <source>
        <dbReference type="Proteomes" id="UP000070134"/>
    </source>
</evidence>
<proteinExistence type="predicted"/>
<dbReference type="EMBL" id="CP014518">
    <property type="protein sequence ID" value="AMM31544.1"/>
    <property type="molecule type" value="Genomic_DNA"/>
</dbReference>
<protein>
    <submittedName>
        <fullName evidence="2">Uncharacterized protein</fullName>
    </submittedName>
</protein>